<evidence type="ECO:0000256" key="1">
    <source>
        <dbReference type="SAM" id="MobiDB-lite"/>
    </source>
</evidence>
<reference evidence="2 3" key="1">
    <citation type="journal article" date="2019" name="Syst. Appl. Microbiol.">
        <title>New species of pathogenic Pseudomonas isolated from citrus in Tunisia: Proposal of Pseudomonas kairouanensis sp. nov. and Pseudomonas nabeulensis sp. nov.</title>
        <authorList>
            <person name="Oueslati M."/>
            <person name="Mulet M."/>
            <person name="Gomila M."/>
            <person name="Berge O."/>
            <person name="Hajlaoui M.R."/>
            <person name="Lalucat J."/>
            <person name="Sadfi-Zouaoui N."/>
            <person name="Garcia-Valdes E."/>
        </authorList>
    </citation>
    <scope>NUCLEOTIDE SEQUENCE [LARGE SCALE GENOMIC DNA]</scope>
    <source>
        <strain evidence="2 3">KC12</strain>
    </source>
</reference>
<feature type="region of interest" description="Disordered" evidence="1">
    <location>
        <begin position="53"/>
        <end position="72"/>
    </location>
</feature>
<gene>
    <name evidence="2" type="ORF">DYL59_27290</name>
</gene>
<proteinExistence type="predicted"/>
<accession>A0A4Z0AE88</accession>
<name>A0A4Z0AE88_9PSED</name>
<comment type="caution">
    <text evidence="2">The sequence shown here is derived from an EMBL/GenBank/DDBJ whole genome shotgun (WGS) entry which is preliminary data.</text>
</comment>
<evidence type="ECO:0000313" key="3">
    <source>
        <dbReference type="Proteomes" id="UP000297391"/>
    </source>
</evidence>
<protein>
    <submittedName>
        <fullName evidence="2">Uncharacterized protein</fullName>
    </submittedName>
</protein>
<dbReference type="EMBL" id="QUZU01000052">
    <property type="protein sequence ID" value="TFY84925.1"/>
    <property type="molecule type" value="Genomic_DNA"/>
</dbReference>
<organism evidence="2 3">
    <name type="scientific">Pseudomonas kairouanensis</name>
    <dbReference type="NCBI Taxonomy" id="2293832"/>
    <lineage>
        <taxon>Bacteria</taxon>
        <taxon>Pseudomonadati</taxon>
        <taxon>Pseudomonadota</taxon>
        <taxon>Gammaproteobacteria</taxon>
        <taxon>Pseudomonadales</taxon>
        <taxon>Pseudomonadaceae</taxon>
        <taxon>Pseudomonas</taxon>
    </lineage>
</organism>
<sequence length="72" mass="7734">MAAYLLRSWPESKCANGGWIARLIWVIKGQNADRGEKRGPNVGAGLLAKAVGQSTHSVTDPVHSRASPLPHF</sequence>
<keyword evidence="3" id="KW-1185">Reference proteome</keyword>
<dbReference type="Proteomes" id="UP000297391">
    <property type="component" value="Unassembled WGS sequence"/>
</dbReference>
<evidence type="ECO:0000313" key="2">
    <source>
        <dbReference type="EMBL" id="TFY84925.1"/>
    </source>
</evidence>
<dbReference type="AlphaFoldDB" id="A0A4Z0AE88"/>